<dbReference type="OrthoDB" id="1795295at2"/>
<evidence type="ECO:0000313" key="3">
    <source>
        <dbReference type="EMBL" id="RWZ49536.1"/>
    </source>
</evidence>
<protein>
    <submittedName>
        <fullName evidence="3">DUF1906 domain-containing protein</fullName>
    </submittedName>
</protein>
<name>A0A3S4DIQ3_9MICO</name>
<feature type="domain" description="Peptidoglycan binding-like" evidence="1">
    <location>
        <begin position="242"/>
        <end position="287"/>
    </location>
</feature>
<evidence type="ECO:0000259" key="2">
    <source>
        <dbReference type="Pfam" id="PF08924"/>
    </source>
</evidence>
<dbReference type="Gene3D" id="1.10.101.10">
    <property type="entry name" value="PGBD-like superfamily/PGBD"/>
    <property type="match status" value="1"/>
</dbReference>
<dbReference type="SUPFAM" id="SSF47090">
    <property type="entry name" value="PGBD-like"/>
    <property type="match status" value="1"/>
</dbReference>
<dbReference type="Proteomes" id="UP000288547">
    <property type="component" value="Unassembled WGS sequence"/>
</dbReference>
<dbReference type="InterPro" id="IPR015020">
    <property type="entry name" value="Rv2525c-like_Glyco_Hydro-like"/>
</dbReference>
<dbReference type="Pfam" id="PF01471">
    <property type="entry name" value="PG_binding_1"/>
    <property type="match status" value="1"/>
</dbReference>
<dbReference type="InterPro" id="IPR017853">
    <property type="entry name" value="GH"/>
</dbReference>
<keyword evidence="4" id="KW-1185">Reference proteome</keyword>
<evidence type="ECO:0000313" key="4">
    <source>
        <dbReference type="Proteomes" id="UP000288547"/>
    </source>
</evidence>
<dbReference type="Gene3D" id="3.20.20.80">
    <property type="entry name" value="Glycosidases"/>
    <property type="match status" value="1"/>
</dbReference>
<dbReference type="InterPro" id="IPR036365">
    <property type="entry name" value="PGBD-like_sf"/>
</dbReference>
<sequence length="749" mass="80918">MADPWVQAAQDWYNVTYSARPGFETLIVDGVSGWATMYALTRALQYELGISSLSDSFGAGTLAALTSFGTITASNPNTSAGPSNIVKIAQAGLYCKGYNADGGDLKGRWATATQLAVTSLRGDLGLGTTSSDLTPKLFKFLLTMDAARLLPGGDSVVRDGQRSMNARHQARRDYFFVPADGYFLRDTHRALLFALQYELGMADGVANGNFGPGTKSGLQTQANLSTGSSDTTKHFVRLFHLALRVNGYATTFTGTFTSTTATHTNSFQSFVGLPPTGTADLQTWASLLVSTGDPDRPGTGADCVTTLTAEKLATLRNAGYVYFGRYLTNVPDYSLDKCIKHGELERIFASGGRVFPLFQTGGASISHFTPRRGAEVGEEAANAAWGYGLPNNTIIYFSVDFDALPYQVTDAVIPYFQGIQQRLQRTGRTYRVGVYGPRDVCRQLLEAGLAVSSFVSDMSTGYAGNLGKPLPASWAFDQIRTLTVGSGTGAIEIDKNVVSGRYAGINQISPTIRTTADPRIPAVKLDAFEAEWFRACLEHEDSIVQPAVMVGNRPNVKSRVSTHDQYITELATTLGVPKALIMTPLIWEGMVINPGDAGADALVAAYYAAKELGQTPPPGSRSDSSTGVCQAKAETAIRANNWGVSQGIVTSRSYDAAVWQDMWDMWRLIKNDEESAILMGALTMMMEASGAGGASRSQLRQMTPSQVMAMCVGYNNSWFDGGTPAQESMVYGRNRMQLYYTIKRWHQSF</sequence>
<dbReference type="RefSeq" id="WP_128495583.1">
    <property type="nucleotide sequence ID" value="NZ_RZNB01000005.1"/>
</dbReference>
<organism evidence="3 4">
    <name type="scientific">Labedella phragmitis</name>
    <dbReference type="NCBI Taxonomy" id="2498849"/>
    <lineage>
        <taxon>Bacteria</taxon>
        <taxon>Bacillati</taxon>
        <taxon>Actinomycetota</taxon>
        <taxon>Actinomycetes</taxon>
        <taxon>Micrococcales</taxon>
        <taxon>Microbacteriaceae</taxon>
        <taxon>Labedella</taxon>
    </lineage>
</organism>
<dbReference type="EMBL" id="RZNB01000005">
    <property type="protein sequence ID" value="RWZ49536.1"/>
    <property type="molecule type" value="Genomic_DNA"/>
</dbReference>
<dbReference type="Pfam" id="PF08924">
    <property type="entry name" value="Rv2525c_GlyHyd-like"/>
    <property type="match status" value="1"/>
</dbReference>
<reference evidence="3 4" key="1">
    <citation type="submission" date="2018-12" db="EMBL/GenBank/DDBJ databases">
        <authorList>
            <person name="Li F."/>
        </authorList>
    </citation>
    <scope>NUCLEOTIDE SEQUENCE [LARGE SCALE GENOMIC DNA]</scope>
    <source>
        <strain evidence="3 4">11W25H-1</strain>
    </source>
</reference>
<dbReference type="InterPro" id="IPR036366">
    <property type="entry name" value="PGBDSf"/>
</dbReference>
<dbReference type="CDD" id="cd06418">
    <property type="entry name" value="GH25_BacA-like"/>
    <property type="match status" value="1"/>
</dbReference>
<accession>A0A3S4DIQ3</accession>
<dbReference type="SUPFAM" id="SSF51445">
    <property type="entry name" value="(Trans)glycosidases"/>
    <property type="match status" value="1"/>
</dbReference>
<proteinExistence type="predicted"/>
<feature type="domain" description="Rv2525c-like glycoside hydrolase-like" evidence="2">
    <location>
        <begin position="314"/>
        <end position="498"/>
    </location>
</feature>
<evidence type="ECO:0000259" key="1">
    <source>
        <dbReference type="Pfam" id="PF01471"/>
    </source>
</evidence>
<dbReference type="InterPro" id="IPR002477">
    <property type="entry name" value="Peptidoglycan-bd-like"/>
</dbReference>
<dbReference type="AlphaFoldDB" id="A0A3S4DIQ3"/>
<gene>
    <name evidence="3" type="ORF">ELQ90_12250</name>
</gene>
<comment type="caution">
    <text evidence="3">The sequence shown here is derived from an EMBL/GenBank/DDBJ whole genome shotgun (WGS) entry which is preliminary data.</text>
</comment>